<dbReference type="RefSeq" id="XP_013959353.1">
    <property type="nucleotide sequence ID" value="XM_014103878.1"/>
</dbReference>
<name>G9MI20_HYPVG</name>
<gene>
    <name evidence="1" type="ORF">TRIVIDRAFT_61852</name>
</gene>
<dbReference type="GeneID" id="25796279"/>
<proteinExistence type="predicted"/>
<dbReference type="VEuPathDB" id="FungiDB:TRIVIDRAFT_61852"/>
<reference evidence="1 2" key="1">
    <citation type="journal article" date="2011" name="Genome Biol.">
        <title>Comparative genome sequence analysis underscores mycoparasitism as the ancestral life style of Trichoderma.</title>
        <authorList>
            <person name="Kubicek C.P."/>
            <person name="Herrera-Estrella A."/>
            <person name="Seidl-Seiboth V."/>
            <person name="Martinez D.A."/>
            <person name="Druzhinina I.S."/>
            <person name="Thon M."/>
            <person name="Zeilinger S."/>
            <person name="Casas-Flores S."/>
            <person name="Horwitz B.A."/>
            <person name="Mukherjee P.K."/>
            <person name="Mukherjee M."/>
            <person name="Kredics L."/>
            <person name="Alcaraz L.D."/>
            <person name="Aerts A."/>
            <person name="Antal Z."/>
            <person name="Atanasova L."/>
            <person name="Cervantes-Badillo M.G."/>
            <person name="Challacombe J."/>
            <person name="Chertkov O."/>
            <person name="McCluskey K."/>
            <person name="Coulpier F."/>
            <person name="Deshpande N."/>
            <person name="von Doehren H."/>
            <person name="Ebbole D.J."/>
            <person name="Esquivel-Naranjo E.U."/>
            <person name="Fekete E."/>
            <person name="Flipphi M."/>
            <person name="Glaser F."/>
            <person name="Gomez-Rodriguez E.Y."/>
            <person name="Gruber S."/>
            <person name="Han C."/>
            <person name="Henrissat B."/>
            <person name="Hermosa R."/>
            <person name="Hernandez-Onate M."/>
            <person name="Karaffa L."/>
            <person name="Kosti I."/>
            <person name="Le Crom S."/>
            <person name="Lindquist E."/>
            <person name="Lucas S."/>
            <person name="Luebeck M."/>
            <person name="Luebeck P.S."/>
            <person name="Margeot A."/>
            <person name="Metz B."/>
            <person name="Misra M."/>
            <person name="Nevalainen H."/>
            <person name="Omann M."/>
            <person name="Packer N."/>
            <person name="Perrone G."/>
            <person name="Uresti-Rivera E.E."/>
            <person name="Salamov A."/>
            <person name="Schmoll M."/>
            <person name="Seiboth B."/>
            <person name="Shapiro H."/>
            <person name="Sukno S."/>
            <person name="Tamayo-Ramos J.A."/>
            <person name="Tisch D."/>
            <person name="Wiest A."/>
            <person name="Wilkinson H.H."/>
            <person name="Zhang M."/>
            <person name="Coutinho P.M."/>
            <person name="Kenerley C.M."/>
            <person name="Monte E."/>
            <person name="Baker S.E."/>
            <person name="Grigoriev I.V."/>
        </authorList>
    </citation>
    <scope>NUCLEOTIDE SEQUENCE [LARGE SCALE GENOMIC DNA]</scope>
    <source>
        <strain evidence="2">Gv29-8 / FGSC 10586</strain>
    </source>
</reference>
<dbReference type="AlphaFoldDB" id="G9MI20"/>
<dbReference type="EMBL" id="ABDF02000003">
    <property type="protein sequence ID" value="EHK25139.1"/>
    <property type="molecule type" value="Genomic_DNA"/>
</dbReference>
<sequence length="207" mass="21859">MDSALSSWASALGSGLLAPAAQLRPRCFLQGPGARFPVNVFLSAAIIRQMLSPARVLCWFCAANGALAGLLEKPLHQLGGSAIPTSYLLKHLDGVPKTTQRRLICAQPSWDPTSKPLVTLGQQPIGAQDGMLAVFRRPLAPRPSGRWPMAAAAAALASLIRSSVDETARHGPLLGAVASTSLPRLCRAPPRIVRRCSLAPLHPKPSC</sequence>
<dbReference type="HOGENOM" id="CLU_1326533_0_0_1"/>
<evidence type="ECO:0000313" key="1">
    <source>
        <dbReference type="EMBL" id="EHK25139.1"/>
    </source>
</evidence>
<dbReference type="InParanoid" id="G9MI20"/>
<protein>
    <submittedName>
        <fullName evidence="1">Uncharacterized protein</fullName>
    </submittedName>
</protein>
<dbReference type="Proteomes" id="UP000007115">
    <property type="component" value="Unassembled WGS sequence"/>
</dbReference>
<evidence type="ECO:0000313" key="2">
    <source>
        <dbReference type="Proteomes" id="UP000007115"/>
    </source>
</evidence>
<comment type="caution">
    <text evidence="1">The sequence shown here is derived from an EMBL/GenBank/DDBJ whole genome shotgun (WGS) entry which is preliminary data.</text>
</comment>
<organism evidence="1 2">
    <name type="scientific">Hypocrea virens (strain Gv29-8 / FGSC 10586)</name>
    <name type="common">Gliocladium virens</name>
    <name type="synonym">Trichoderma virens</name>
    <dbReference type="NCBI Taxonomy" id="413071"/>
    <lineage>
        <taxon>Eukaryota</taxon>
        <taxon>Fungi</taxon>
        <taxon>Dikarya</taxon>
        <taxon>Ascomycota</taxon>
        <taxon>Pezizomycotina</taxon>
        <taxon>Sordariomycetes</taxon>
        <taxon>Hypocreomycetidae</taxon>
        <taxon>Hypocreales</taxon>
        <taxon>Hypocreaceae</taxon>
        <taxon>Trichoderma</taxon>
    </lineage>
</organism>
<accession>G9MI20</accession>
<keyword evidence="2" id="KW-1185">Reference proteome</keyword>